<dbReference type="AlphaFoldDB" id="A0A371I714"/>
<dbReference type="EMBL" id="QJKJ01000769">
    <property type="protein sequence ID" value="RDY10818.1"/>
    <property type="molecule type" value="Genomic_DNA"/>
</dbReference>
<proteinExistence type="predicted"/>
<comment type="caution">
    <text evidence="1">The sequence shown here is derived from an EMBL/GenBank/DDBJ whole genome shotgun (WGS) entry which is preliminary data.</text>
</comment>
<evidence type="ECO:0000313" key="2">
    <source>
        <dbReference type="Proteomes" id="UP000257109"/>
    </source>
</evidence>
<gene>
    <name evidence="1" type="ORF">CR513_04592</name>
</gene>
<accession>A0A371I714</accession>
<evidence type="ECO:0008006" key="3">
    <source>
        <dbReference type="Google" id="ProtNLM"/>
    </source>
</evidence>
<sequence>MGRCMSKVKSMPKEFWTVYWFNCSPTRNVKSQTPKEAWSGVKLKVYHLRVFESIAYDHVPN</sequence>
<dbReference type="OrthoDB" id="6776856at2759"/>
<name>A0A371I714_MUCPR</name>
<reference evidence="1" key="1">
    <citation type="submission" date="2018-05" db="EMBL/GenBank/DDBJ databases">
        <title>Draft genome of Mucuna pruriens seed.</title>
        <authorList>
            <person name="Nnadi N.E."/>
            <person name="Vos R."/>
            <person name="Hasami M.H."/>
            <person name="Devisetty U.K."/>
            <person name="Aguiy J.C."/>
        </authorList>
    </citation>
    <scope>NUCLEOTIDE SEQUENCE [LARGE SCALE GENOMIC DNA]</scope>
    <source>
        <strain evidence="1">JCA_2017</strain>
    </source>
</reference>
<organism evidence="1 2">
    <name type="scientific">Mucuna pruriens</name>
    <name type="common">Velvet bean</name>
    <name type="synonym">Dolichos pruriens</name>
    <dbReference type="NCBI Taxonomy" id="157652"/>
    <lineage>
        <taxon>Eukaryota</taxon>
        <taxon>Viridiplantae</taxon>
        <taxon>Streptophyta</taxon>
        <taxon>Embryophyta</taxon>
        <taxon>Tracheophyta</taxon>
        <taxon>Spermatophyta</taxon>
        <taxon>Magnoliopsida</taxon>
        <taxon>eudicotyledons</taxon>
        <taxon>Gunneridae</taxon>
        <taxon>Pentapetalae</taxon>
        <taxon>rosids</taxon>
        <taxon>fabids</taxon>
        <taxon>Fabales</taxon>
        <taxon>Fabaceae</taxon>
        <taxon>Papilionoideae</taxon>
        <taxon>50 kb inversion clade</taxon>
        <taxon>NPAAA clade</taxon>
        <taxon>indigoferoid/millettioid clade</taxon>
        <taxon>Phaseoleae</taxon>
        <taxon>Mucuna</taxon>
    </lineage>
</organism>
<protein>
    <recommendedName>
        <fullName evidence="3">Copia protein</fullName>
    </recommendedName>
</protein>
<evidence type="ECO:0000313" key="1">
    <source>
        <dbReference type="EMBL" id="RDY10818.1"/>
    </source>
</evidence>
<feature type="non-terminal residue" evidence="1">
    <location>
        <position position="1"/>
    </location>
</feature>
<keyword evidence="2" id="KW-1185">Reference proteome</keyword>
<dbReference type="Proteomes" id="UP000257109">
    <property type="component" value="Unassembled WGS sequence"/>
</dbReference>